<evidence type="ECO:0000313" key="8">
    <source>
        <dbReference type="Proteomes" id="UP000321797"/>
    </source>
</evidence>
<keyword evidence="1" id="KW-0472">Membrane</keyword>
<dbReference type="Pfam" id="PF02517">
    <property type="entry name" value="Rce1-like"/>
    <property type="match status" value="1"/>
</dbReference>
<feature type="transmembrane region" description="Helical" evidence="1">
    <location>
        <begin position="64"/>
        <end position="88"/>
    </location>
</feature>
<keyword evidence="5" id="KW-0645">Protease</keyword>
<evidence type="ECO:0000313" key="3">
    <source>
        <dbReference type="EMBL" id="KKB98307.1"/>
    </source>
</evidence>
<protein>
    <submittedName>
        <fullName evidence="3">Abortive infection protein</fullName>
    </submittedName>
    <submittedName>
        <fullName evidence="4">CPBP family intramembrane metalloprotease</fullName>
    </submittedName>
</protein>
<comment type="caution">
    <text evidence="3">The sequence shown here is derived from an EMBL/GenBank/DDBJ whole genome shotgun (WGS) entry which is preliminary data.</text>
</comment>
<evidence type="ECO:0000313" key="4">
    <source>
        <dbReference type="EMBL" id="OQZ98110.1"/>
    </source>
</evidence>
<dbReference type="InterPro" id="IPR003675">
    <property type="entry name" value="Rce1/LyrA-like_dom"/>
</dbReference>
<gene>
    <name evidence="4" type="ORF">BST15_09150</name>
    <name evidence="5" type="ORF">E6Q54_05180</name>
    <name evidence="3" type="ORF">WR43_15070</name>
</gene>
<proteinExistence type="predicted"/>
<dbReference type="Proteomes" id="UP000321797">
    <property type="component" value="Unassembled WGS sequence"/>
</dbReference>
<dbReference type="GO" id="GO:0006508">
    <property type="term" value="P:proteolysis"/>
    <property type="evidence" value="ECO:0007669"/>
    <property type="project" value="UniProtKB-KW"/>
</dbReference>
<dbReference type="AlphaFoldDB" id="A0A0F5MW98"/>
<reference evidence="4 7" key="3">
    <citation type="submission" date="2016-12" db="EMBL/GenBank/DDBJ databases">
        <title>The new phylogeny of genus Mycobacterium.</title>
        <authorList>
            <person name="Tortoli E."/>
            <person name="Trovato A."/>
            <person name="Cirillo D.M."/>
        </authorList>
    </citation>
    <scope>NUCLEOTIDE SEQUENCE [LARGE SCALE GENOMIC DNA]</scope>
    <source>
        <strain evidence="4 7">DSM 44942</strain>
    </source>
</reference>
<keyword evidence="4" id="KW-0378">Hydrolase</keyword>
<reference evidence="5 8" key="4">
    <citation type="submission" date="2018-09" db="EMBL/GenBank/DDBJ databases">
        <title>Metagenome Assembled Genomes from an Advanced Water Purification Facility.</title>
        <authorList>
            <person name="Stamps B.W."/>
            <person name="Spear J.R."/>
        </authorList>
    </citation>
    <scope>NUCLEOTIDE SEQUENCE [LARGE SCALE GENOMIC DNA]</scope>
    <source>
        <strain evidence="5">Bin_29_2</strain>
    </source>
</reference>
<feature type="transmembrane region" description="Helical" evidence="1">
    <location>
        <begin position="38"/>
        <end position="58"/>
    </location>
</feature>
<dbReference type="GO" id="GO:0004175">
    <property type="term" value="F:endopeptidase activity"/>
    <property type="evidence" value="ECO:0007669"/>
    <property type="project" value="UniProtKB-ARBA"/>
</dbReference>
<dbReference type="EMBL" id="SSGD01000025">
    <property type="protein sequence ID" value="TXI58514.1"/>
    <property type="molecule type" value="Genomic_DNA"/>
</dbReference>
<evidence type="ECO:0000313" key="7">
    <source>
        <dbReference type="Proteomes" id="UP000192327"/>
    </source>
</evidence>
<feature type="transmembrane region" description="Helical" evidence="1">
    <location>
        <begin position="215"/>
        <end position="237"/>
    </location>
</feature>
<feature type="domain" description="CAAX prenyl protease 2/Lysostaphin resistance protein A-like" evidence="2">
    <location>
        <begin position="143"/>
        <end position="227"/>
    </location>
</feature>
<feature type="transmembrane region" description="Helical" evidence="1">
    <location>
        <begin position="100"/>
        <end position="121"/>
    </location>
</feature>
<dbReference type="PATRIC" id="fig|342002.3.peg.3734"/>
<evidence type="ECO:0000313" key="5">
    <source>
        <dbReference type="EMBL" id="TXI58514.1"/>
    </source>
</evidence>
<keyword evidence="1" id="KW-0812">Transmembrane</keyword>
<dbReference type="STRING" id="342002.BST15_09150"/>
<organism evidence="3 6">
    <name type="scientific">Mycolicibacter arupensis</name>
    <dbReference type="NCBI Taxonomy" id="342002"/>
    <lineage>
        <taxon>Bacteria</taxon>
        <taxon>Bacillati</taxon>
        <taxon>Actinomycetota</taxon>
        <taxon>Actinomycetes</taxon>
        <taxon>Mycobacteriales</taxon>
        <taxon>Mycobacteriaceae</taxon>
        <taxon>Mycolicibacter</taxon>
    </lineage>
</organism>
<feature type="transmembrane region" description="Helical" evidence="1">
    <location>
        <begin position="180"/>
        <end position="203"/>
    </location>
</feature>
<keyword evidence="1" id="KW-1133">Transmembrane helix</keyword>
<dbReference type="GO" id="GO:0080120">
    <property type="term" value="P:CAAX-box protein maturation"/>
    <property type="evidence" value="ECO:0007669"/>
    <property type="project" value="UniProtKB-ARBA"/>
</dbReference>
<keyword evidence="7" id="KW-1185">Reference proteome</keyword>
<dbReference type="Proteomes" id="UP000192327">
    <property type="component" value="Unassembled WGS sequence"/>
</dbReference>
<dbReference type="EMBL" id="LASW01000076">
    <property type="protein sequence ID" value="KKB98307.1"/>
    <property type="molecule type" value="Genomic_DNA"/>
</dbReference>
<reference evidence="3" key="2">
    <citation type="submission" date="2015-04" db="EMBL/GenBank/DDBJ databases">
        <title>Genome sequence of Mycobacterium arupense strain GUC1.</title>
        <authorList>
            <person name="Greninger A.L."/>
            <person name="Cunningham G."/>
            <person name="Chiu C.Y."/>
            <person name="Miller S."/>
        </authorList>
    </citation>
    <scope>NUCLEOTIDE SEQUENCE</scope>
    <source>
        <strain evidence="3">GUC1</strain>
    </source>
</reference>
<dbReference type="OrthoDB" id="4407663at2"/>
<dbReference type="Proteomes" id="UP000034416">
    <property type="component" value="Unassembled WGS sequence"/>
</dbReference>
<accession>A0A0F5MW98</accession>
<keyword evidence="4" id="KW-0482">Metalloprotease</keyword>
<name>A0A0F5MW98_9MYCO</name>
<dbReference type="RefSeq" id="WP_046190420.1">
    <property type="nucleotide sequence ID" value="NZ_JACKUJ010000046.1"/>
</dbReference>
<evidence type="ECO:0000259" key="2">
    <source>
        <dbReference type="Pfam" id="PF02517"/>
    </source>
</evidence>
<dbReference type="EMBL" id="MVHH01000014">
    <property type="protein sequence ID" value="OQZ98110.1"/>
    <property type="molecule type" value="Genomic_DNA"/>
</dbReference>
<sequence>MTQISPTRPGLLREITDIITRVALPYHEPRAVVQRRRVVVGIVVVIGAAVLSLMHSKLPGDPAFYWLSLVLAAVWTVGAVAAGPLHLGVLRFRGRNERPVFTGTGVGLVLGCLFILGGLAVQDIPLLANQVVAILAYTTEVSWRLVVLIALLNAIAEELFFRGALFSAFGRHSPLVFSTVLYVAAMMTAGNIMVGLAALVLGSVCAMERRATGGILAPVLTHLVWGLMMVLALPPLFGL</sequence>
<evidence type="ECO:0000313" key="6">
    <source>
        <dbReference type="Proteomes" id="UP000034416"/>
    </source>
</evidence>
<reference evidence="6" key="1">
    <citation type="submission" date="2015-04" db="EMBL/GenBank/DDBJ databases">
        <title>Genome sequence of Mycobacterium arupense GUC1.</title>
        <authorList>
            <person name="Greninger A.L."/>
            <person name="Cunningham G."/>
            <person name="Chiu C.Y."/>
            <person name="Miller S."/>
        </authorList>
    </citation>
    <scope>NUCLEOTIDE SEQUENCE [LARGE SCALE GENOMIC DNA]</scope>
    <source>
        <strain evidence="6">GUC1</strain>
    </source>
</reference>
<dbReference type="GO" id="GO:0008237">
    <property type="term" value="F:metallopeptidase activity"/>
    <property type="evidence" value="ECO:0007669"/>
    <property type="project" value="UniProtKB-KW"/>
</dbReference>
<evidence type="ECO:0000256" key="1">
    <source>
        <dbReference type="SAM" id="Phobius"/>
    </source>
</evidence>